<name>A0A6V7V929_MELEN</name>
<protein>
    <submittedName>
        <fullName evidence="2">Uncharacterized protein</fullName>
    </submittedName>
</protein>
<gene>
    <name evidence="2" type="ORF">MENT_LOCUS22369</name>
</gene>
<comment type="caution">
    <text evidence="2">The sequence shown here is derived from an EMBL/GenBank/DDBJ whole genome shotgun (WGS) entry which is preliminary data.</text>
</comment>
<organism evidence="2 3">
    <name type="scientific">Meloidogyne enterolobii</name>
    <name type="common">Root-knot nematode worm</name>
    <name type="synonym">Meloidogyne mayaguensis</name>
    <dbReference type="NCBI Taxonomy" id="390850"/>
    <lineage>
        <taxon>Eukaryota</taxon>
        <taxon>Metazoa</taxon>
        <taxon>Ecdysozoa</taxon>
        <taxon>Nematoda</taxon>
        <taxon>Chromadorea</taxon>
        <taxon>Rhabditida</taxon>
        <taxon>Tylenchina</taxon>
        <taxon>Tylenchomorpha</taxon>
        <taxon>Tylenchoidea</taxon>
        <taxon>Meloidogynidae</taxon>
        <taxon>Meloidogyninae</taxon>
        <taxon>Meloidogyne</taxon>
    </lineage>
</organism>
<evidence type="ECO:0000256" key="1">
    <source>
        <dbReference type="SAM" id="SignalP"/>
    </source>
</evidence>
<sequence length="113" mass="13478">MLANLFWINIQLKFFSFGSAFARNHQLQDNFFLIDDDTFLNFVNTLSAYPNVSRKFFGISQCRITQEFIQKYAKLVAQIKRNNLVDNQLVHQNKDFWLFKHVVFGNLNYKVDF</sequence>
<evidence type="ECO:0000313" key="2">
    <source>
        <dbReference type="EMBL" id="CAD2170938.1"/>
    </source>
</evidence>
<feature type="chain" id="PRO_5027738718" evidence="1">
    <location>
        <begin position="23"/>
        <end position="113"/>
    </location>
</feature>
<proteinExistence type="predicted"/>
<accession>A0A6V7V929</accession>
<evidence type="ECO:0000313" key="3">
    <source>
        <dbReference type="Proteomes" id="UP000580250"/>
    </source>
</evidence>
<feature type="signal peptide" evidence="1">
    <location>
        <begin position="1"/>
        <end position="22"/>
    </location>
</feature>
<keyword evidence="1" id="KW-0732">Signal</keyword>
<dbReference type="AlphaFoldDB" id="A0A6V7V929"/>
<reference evidence="2 3" key="1">
    <citation type="submission" date="2020-08" db="EMBL/GenBank/DDBJ databases">
        <authorList>
            <person name="Koutsovoulos G."/>
            <person name="Danchin GJ E."/>
        </authorList>
    </citation>
    <scope>NUCLEOTIDE SEQUENCE [LARGE SCALE GENOMIC DNA]</scope>
</reference>
<dbReference type="EMBL" id="CAJEWN010000176">
    <property type="protein sequence ID" value="CAD2170938.1"/>
    <property type="molecule type" value="Genomic_DNA"/>
</dbReference>
<dbReference type="Proteomes" id="UP000580250">
    <property type="component" value="Unassembled WGS sequence"/>
</dbReference>